<sequence length="312" mass="34866">MIGIFDFFAYLSLSYILYQFARGIYIIIYPYLIATPLDLHKLAGNAKWAIVTGSTDGIGKEYALQLAQKGFNLILISRTQSKLDSVKIEISKEFKNIEIETIAYNFTNANLNDYKNEILPMIEKKEIGILVNNVGLYYDYPDIYHKVDLQRTADIVIVNTVPVSVLTAAVLPQMIKRNSGIIVNISSGLGYAKIPYLTAYSASKAYINHLTNILRTEYPNSGITIQTLCPNVVSTNMSKMEESFFILNVKKVVESAIKTIGISDECSGTIAHQIQSSIFGIPQFILDFGAKFQVQAFKKIADAERKKASKQQ</sequence>
<accession>A0AC35FQ87</accession>
<protein>
    <submittedName>
        <fullName evidence="2">Steroid dehydrogenase</fullName>
    </submittedName>
</protein>
<organism evidence="1 2">
    <name type="scientific">Panagrolaimus sp. PS1159</name>
    <dbReference type="NCBI Taxonomy" id="55785"/>
    <lineage>
        <taxon>Eukaryota</taxon>
        <taxon>Metazoa</taxon>
        <taxon>Ecdysozoa</taxon>
        <taxon>Nematoda</taxon>
        <taxon>Chromadorea</taxon>
        <taxon>Rhabditida</taxon>
        <taxon>Tylenchina</taxon>
        <taxon>Panagrolaimomorpha</taxon>
        <taxon>Panagrolaimoidea</taxon>
        <taxon>Panagrolaimidae</taxon>
        <taxon>Panagrolaimus</taxon>
    </lineage>
</organism>
<evidence type="ECO:0000313" key="2">
    <source>
        <dbReference type="WBParaSite" id="PS1159_v2.g19857.t1"/>
    </source>
</evidence>
<proteinExistence type="predicted"/>
<name>A0AC35FQ87_9BILA</name>
<dbReference type="Proteomes" id="UP000887580">
    <property type="component" value="Unplaced"/>
</dbReference>
<evidence type="ECO:0000313" key="1">
    <source>
        <dbReference type="Proteomes" id="UP000887580"/>
    </source>
</evidence>
<dbReference type="WBParaSite" id="PS1159_v2.g19857.t1">
    <property type="protein sequence ID" value="PS1159_v2.g19857.t1"/>
    <property type="gene ID" value="PS1159_v2.g19857"/>
</dbReference>
<reference evidence="2" key="1">
    <citation type="submission" date="2022-11" db="UniProtKB">
        <authorList>
            <consortium name="WormBaseParasite"/>
        </authorList>
    </citation>
    <scope>IDENTIFICATION</scope>
</reference>